<dbReference type="InterPro" id="IPR017517">
    <property type="entry name" value="Maleyloyr_isom"/>
</dbReference>
<dbReference type="NCBIfam" id="TIGR03083">
    <property type="entry name" value="maleylpyruvate isomerase family mycothiol-dependent enzyme"/>
    <property type="match status" value="1"/>
</dbReference>
<organism evidence="3">
    <name type="scientific">marine metagenome</name>
    <dbReference type="NCBI Taxonomy" id="408172"/>
    <lineage>
        <taxon>unclassified sequences</taxon>
        <taxon>metagenomes</taxon>
        <taxon>ecological metagenomes</taxon>
    </lineage>
</organism>
<dbReference type="InterPro" id="IPR017518">
    <property type="entry name" value="CHP03084"/>
</dbReference>
<dbReference type="SUPFAM" id="SSF109854">
    <property type="entry name" value="DinB/YfiT-like putative metalloenzymes"/>
    <property type="match status" value="1"/>
</dbReference>
<dbReference type="NCBIfam" id="TIGR03084">
    <property type="entry name" value="TIGR03084 family metal-binding protein"/>
    <property type="match status" value="1"/>
</dbReference>
<gene>
    <name evidence="3" type="ORF">METZ01_LOCUS51288</name>
</gene>
<dbReference type="InterPro" id="IPR034660">
    <property type="entry name" value="DinB/YfiT-like"/>
</dbReference>
<dbReference type="InterPro" id="IPR024344">
    <property type="entry name" value="MDMPI_metal-binding"/>
</dbReference>
<evidence type="ECO:0000259" key="2">
    <source>
        <dbReference type="Pfam" id="PF11716"/>
    </source>
</evidence>
<dbReference type="Gene3D" id="1.20.120.450">
    <property type="entry name" value="dinb family like domain"/>
    <property type="match status" value="1"/>
</dbReference>
<dbReference type="AlphaFoldDB" id="A0A381S4R4"/>
<evidence type="ECO:0008006" key="4">
    <source>
        <dbReference type="Google" id="ProtNLM"/>
    </source>
</evidence>
<accession>A0A381S4R4</accession>
<feature type="domain" description="tRNA wybutosine-synthesis" evidence="1">
    <location>
        <begin position="190"/>
        <end position="232"/>
    </location>
</feature>
<dbReference type="GO" id="GO:0046872">
    <property type="term" value="F:metal ion binding"/>
    <property type="evidence" value="ECO:0007669"/>
    <property type="project" value="InterPro"/>
</dbReference>
<dbReference type="Pfam" id="PF08608">
    <property type="entry name" value="Wyosine_form"/>
    <property type="match status" value="1"/>
</dbReference>
<name>A0A381S4R4_9ZZZZ</name>
<proteinExistence type="predicted"/>
<dbReference type="EMBL" id="UINC01002604">
    <property type="protein sequence ID" value="SUZ98434.1"/>
    <property type="molecule type" value="Genomic_DNA"/>
</dbReference>
<evidence type="ECO:0000313" key="3">
    <source>
        <dbReference type="EMBL" id="SUZ98434.1"/>
    </source>
</evidence>
<reference evidence="3" key="1">
    <citation type="submission" date="2018-05" db="EMBL/GenBank/DDBJ databases">
        <authorList>
            <person name="Lanie J.A."/>
            <person name="Ng W.-L."/>
            <person name="Kazmierczak K.M."/>
            <person name="Andrzejewski T.M."/>
            <person name="Davidsen T.M."/>
            <person name="Wayne K.J."/>
            <person name="Tettelin H."/>
            <person name="Glass J.I."/>
            <person name="Rusch D."/>
            <person name="Podicherti R."/>
            <person name="Tsui H.-C.T."/>
            <person name="Winkler M.E."/>
        </authorList>
    </citation>
    <scope>NUCLEOTIDE SEQUENCE</scope>
</reference>
<dbReference type="InterPro" id="IPR013917">
    <property type="entry name" value="tRNA_wybutosine-synth"/>
</dbReference>
<feature type="domain" description="Mycothiol-dependent maleylpyruvate isomerase metal-binding" evidence="2">
    <location>
        <begin position="10"/>
        <end position="149"/>
    </location>
</feature>
<sequence>MHVTEVASDLAAEQQALDDLLTEVDDEAWVTPTSSPRWSVADQVAHLTYFDGTAALAITNPDRFRTALDDLMGVAGGGDGAIDDLTLGRARRMSPPGVFEAWRANRRLLADAAATLADDSRVIWYGPSMGAKSFLTARLMEVWAHGQDIVDALGLDRPASDRLRHVAQLGVITRSWSYVNRRMDVPEGEVRVELAAPSGEGWTWGPEDATNAVRGDAEDFCLVVTQRRHADDTDLDIEGEAAHDWLLRAQAFAGPPTDGPDPGRS</sequence>
<dbReference type="Pfam" id="PF11716">
    <property type="entry name" value="MDMPI_N"/>
    <property type="match status" value="1"/>
</dbReference>
<protein>
    <recommendedName>
        <fullName evidence="4">Mycothiol-dependent maleylpyruvate isomerase metal-binding domain-containing protein</fullName>
    </recommendedName>
</protein>
<evidence type="ECO:0000259" key="1">
    <source>
        <dbReference type="Pfam" id="PF08608"/>
    </source>
</evidence>